<dbReference type="GeneTree" id="ENSGT00940000176990"/>
<accession>A0A3Q2YCR9</accession>
<evidence type="ECO:0000313" key="2">
    <source>
        <dbReference type="Proteomes" id="UP000264820"/>
    </source>
</evidence>
<dbReference type="AlphaFoldDB" id="A0A3Q2YCR9"/>
<dbReference type="Ensembl" id="ENSHCOT00000023614.1">
    <property type="protein sequence ID" value="ENSHCOP00000015641.1"/>
    <property type="gene ID" value="ENSHCOG00000019307.1"/>
</dbReference>
<reference evidence="1" key="2">
    <citation type="submission" date="2025-09" db="UniProtKB">
        <authorList>
            <consortium name="Ensembl"/>
        </authorList>
    </citation>
    <scope>IDENTIFICATION</scope>
</reference>
<name>A0A3Q2YCR9_HIPCM</name>
<organism evidence="1 2">
    <name type="scientific">Hippocampus comes</name>
    <name type="common">Tiger tail seahorse</name>
    <dbReference type="NCBI Taxonomy" id="109280"/>
    <lineage>
        <taxon>Eukaryota</taxon>
        <taxon>Metazoa</taxon>
        <taxon>Chordata</taxon>
        <taxon>Craniata</taxon>
        <taxon>Vertebrata</taxon>
        <taxon>Euteleostomi</taxon>
        <taxon>Actinopterygii</taxon>
        <taxon>Neopterygii</taxon>
        <taxon>Teleostei</taxon>
        <taxon>Neoteleostei</taxon>
        <taxon>Acanthomorphata</taxon>
        <taxon>Syngnathiaria</taxon>
        <taxon>Syngnathiformes</taxon>
        <taxon>Syngnathoidei</taxon>
        <taxon>Syngnathidae</taxon>
        <taxon>Hippocampus</taxon>
    </lineage>
</organism>
<proteinExistence type="predicted"/>
<dbReference type="Pfam" id="PF15766">
    <property type="entry name" value="DUF4695"/>
    <property type="match status" value="1"/>
</dbReference>
<dbReference type="InterPro" id="IPR031521">
    <property type="entry name" value="DUF4695"/>
</dbReference>
<dbReference type="Proteomes" id="UP000264820">
    <property type="component" value="Unplaced"/>
</dbReference>
<evidence type="ECO:0000313" key="1">
    <source>
        <dbReference type="Ensembl" id="ENSHCOP00000015641.1"/>
    </source>
</evidence>
<sequence>MATRMDTIPAHLLPLVMEEFPQPLATACVCRAGQREPRLRCLQCGIIEEEEGDCSTLEEDQAQRSFLQTLESLRRTYYFSFNQSREQLPSVVMFLKRATSLLHSPDVCVLRSIGMLDYLVLRSFVSCQHMSPSAVCE</sequence>
<reference evidence="1" key="1">
    <citation type="submission" date="2025-08" db="UniProtKB">
        <authorList>
            <consortium name="Ensembl"/>
        </authorList>
    </citation>
    <scope>IDENTIFICATION</scope>
</reference>
<protein>
    <submittedName>
        <fullName evidence="1">Uncharacterized protein</fullName>
    </submittedName>
</protein>
<keyword evidence="2" id="KW-1185">Reference proteome</keyword>